<dbReference type="Gene3D" id="3.40.50.300">
    <property type="entry name" value="P-loop containing nucleotide triphosphate hydrolases"/>
    <property type="match status" value="1"/>
</dbReference>
<evidence type="ECO:0000256" key="6">
    <source>
        <dbReference type="ARBA" id="ARBA00039970"/>
    </source>
</evidence>
<evidence type="ECO:0000259" key="7">
    <source>
        <dbReference type="Pfam" id="PF02562"/>
    </source>
</evidence>
<evidence type="ECO:0000256" key="3">
    <source>
        <dbReference type="ARBA" id="ARBA00022490"/>
    </source>
</evidence>
<evidence type="ECO:0000256" key="5">
    <source>
        <dbReference type="ARBA" id="ARBA00022840"/>
    </source>
</evidence>
<dbReference type="GO" id="GO:0005829">
    <property type="term" value="C:cytosol"/>
    <property type="evidence" value="ECO:0007669"/>
    <property type="project" value="TreeGrafter"/>
</dbReference>
<keyword evidence="4" id="KW-0547">Nucleotide-binding</keyword>
<dbReference type="SUPFAM" id="SSF52540">
    <property type="entry name" value="P-loop containing nucleoside triphosphate hydrolases"/>
    <property type="match status" value="1"/>
</dbReference>
<feature type="domain" description="PhoH-like protein" evidence="7">
    <location>
        <begin position="45"/>
        <end position="247"/>
    </location>
</feature>
<gene>
    <name evidence="8" type="ORF">METZ01_LOCUS18065</name>
</gene>
<dbReference type="InterPro" id="IPR003714">
    <property type="entry name" value="PhoH"/>
</dbReference>
<reference evidence="8" key="1">
    <citation type="submission" date="2018-05" db="EMBL/GenBank/DDBJ databases">
        <authorList>
            <person name="Lanie J.A."/>
            <person name="Ng W.-L."/>
            <person name="Kazmierczak K.M."/>
            <person name="Andrzejewski T.M."/>
            <person name="Davidsen T.M."/>
            <person name="Wayne K.J."/>
            <person name="Tettelin H."/>
            <person name="Glass J.I."/>
            <person name="Rusch D."/>
            <person name="Podicherti R."/>
            <person name="Tsui H.-C.T."/>
            <person name="Winkler M.E."/>
        </authorList>
    </citation>
    <scope>NUCLEOTIDE SEQUENCE</scope>
</reference>
<proteinExistence type="inferred from homology"/>
<dbReference type="InterPro" id="IPR051451">
    <property type="entry name" value="PhoH2-like"/>
</dbReference>
<evidence type="ECO:0000313" key="8">
    <source>
        <dbReference type="EMBL" id="SUZ65211.1"/>
    </source>
</evidence>
<organism evidence="8">
    <name type="scientific">marine metagenome</name>
    <dbReference type="NCBI Taxonomy" id="408172"/>
    <lineage>
        <taxon>unclassified sequences</taxon>
        <taxon>metagenomes</taxon>
        <taxon>ecological metagenomes</taxon>
    </lineage>
</organism>
<dbReference type="Pfam" id="PF02562">
    <property type="entry name" value="PhoH"/>
    <property type="match status" value="1"/>
</dbReference>
<keyword evidence="5" id="KW-0067">ATP-binding</keyword>
<dbReference type="AlphaFoldDB" id="A0A381PDY0"/>
<comment type="similarity">
    <text evidence="2">Belongs to the PhoH family.</text>
</comment>
<dbReference type="GO" id="GO:0005524">
    <property type="term" value="F:ATP binding"/>
    <property type="evidence" value="ECO:0007669"/>
    <property type="project" value="UniProtKB-KW"/>
</dbReference>
<dbReference type="PANTHER" id="PTHR30473:SF1">
    <property type="entry name" value="PHOH-LIKE PROTEIN"/>
    <property type="match status" value="1"/>
</dbReference>
<dbReference type="PANTHER" id="PTHR30473">
    <property type="entry name" value="PROTEIN PHOH"/>
    <property type="match status" value="1"/>
</dbReference>
<evidence type="ECO:0000256" key="4">
    <source>
        <dbReference type="ARBA" id="ARBA00022741"/>
    </source>
</evidence>
<dbReference type="FunFam" id="3.40.50.300:FF:000013">
    <property type="entry name" value="PhoH family ATPase"/>
    <property type="match status" value="1"/>
</dbReference>
<name>A0A381PDY0_9ZZZZ</name>
<protein>
    <recommendedName>
        <fullName evidence="6">PhoH-like protein</fullName>
    </recommendedName>
</protein>
<keyword evidence="3" id="KW-0963">Cytoplasm</keyword>
<dbReference type="InterPro" id="IPR027417">
    <property type="entry name" value="P-loop_NTPase"/>
</dbReference>
<evidence type="ECO:0000256" key="1">
    <source>
        <dbReference type="ARBA" id="ARBA00004496"/>
    </source>
</evidence>
<sequence>MIESVKKGNNISTKDIKQLLAMNIKDLNAKNNIDDVLFYGKKGPVYARSIGQKNLLKAFFENEIIISVGPAGTGKTFLAVAYAISLLEKHEIEKIVLCRPAVEAGESLGFLPGDLRDKIDPYLAPLYDALNDLLPKNKVQTLINNKIIEIIPLAYMRGRTINNAAMILDEAQNASPIQMKMFLTRLGIESKAVITGDISQIDLPKKTNSGLVEVLKILKNIKSIGIIRLSESDVTRHEIVKDIINAYSKLKK</sequence>
<evidence type="ECO:0000256" key="2">
    <source>
        <dbReference type="ARBA" id="ARBA00010393"/>
    </source>
</evidence>
<accession>A0A381PDY0</accession>
<comment type="subcellular location">
    <subcellularLocation>
        <location evidence="1">Cytoplasm</location>
    </subcellularLocation>
</comment>
<dbReference type="EMBL" id="UINC01000953">
    <property type="protein sequence ID" value="SUZ65211.1"/>
    <property type="molecule type" value="Genomic_DNA"/>
</dbReference>